<organism evidence="1 2">
    <name type="scientific">Fulvitalea axinellae</name>
    <dbReference type="NCBI Taxonomy" id="1182444"/>
    <lineage>
        <taxon>Bacteria</taxon>
        <taxon>Pseudomonadati</taxon>
        <taxon>Bacteroidota</taxon>
        <taxon>Cytophagia</taxon>
        <taxon>Cytophagales</taxon>
        <taxon>Persicobacteraceae</taxon>
        <taxon>Fulvitalea</taxon>
    </lineage>
</organism>
<dbReference type="InterPro" id="IPR024213">
    <property type="entry name" value="DUF3822"/>
</dbReference>
<name>A0AAU9CCF7_9BACT</name>
<dbReference type="RefSeq" id="WP_338391447.1">
    <property type="nucleotide sequence ID" value="NZ_AP025314.1"/>
</dbReference>
<evidence type="ECO:0008006" key="3">
    <source>
        <dbReference type="Google" id="ProtNLM"/>
    </source>
</evidence>
<reference evidence="1 2" key="1">
    <citation type="submission" date="2021-12" db="EMBL/GenBank/DDBJ databases">
        <title>Genome sequencing of bacteria with rrn-lacking chromosome and rrn-plasmid.</title>
        <authorList>
            <person name="Anda M."/>
            <person name="Iwasaki W."/>
        </authorList>
    </citation>
    <scope>NUCLEOTIDE SEQUENCE [LARGE SCALE GENOMIC DNA]</scope>
    <source>
        <strain evidence="1 2">DSM 100852</strain>
    </source>
</reference>
<evidence type="ECO:0000313" key="1">
    <source>
        <dbReference type="EMBL" id="BDD09861.1"/>
    </source>
</evidence>
<protein>
    <recommendedName>
        <fullName evidence="3">DUF3822 family protein</fullName>
    </recommendedName>
</protein>
<dbReference type="Proteomes" id="UP001348817">
    <property type="component" value="Chromosome"/>
</dbReference>
<dbReference type="KEGG" id="fax:FUAX_22930"/>
<dbReference type="Gene3D" id="3.30.420.260">
    <property type="match status" value="1"/>
</dbReference>
<proteinExistence type="predicted"/>
<accession>A0AAU9CCF7</accession>
<dbReference type="CDD" id="cd24013">
    <property type="entry name" value="ASKHA_ATPase_BT3980-like"/>
    <property type="match status" value="1"/>
</dbReference>
<dbReference type="AlphaFoldDB" id="A0AAU9CCF7"/>
<dbReference type="Gene3D" id="3.30.420.250">
    <property type="match status" value="1"/>
</dbReference>
<keyword evidence="2" id="KW-1185">Reference proteome</keyword>
<sequence length="297" mass="34948">MIEITGHIEYKVIKRVKDNERFEVNDLHHYDLAVQVGMRDMQVMATDSRTGRCLLLEDYVLNDHENLDQFLELLHKVYDEHYVLSAGFWNSVTVSGKSGMYSFVPKEHFMAELAPHYLQLSCEVDDSVHVLYNEHKDLGFVNVFGIPWALVDFFERSYPSKEIVYTHQSSSLVEGIAKSLGKIDDKRMSMFADRFYMHLIAFDGDRLLFYNRFPIQRFEDYVKYVNINSKHLGIDTVLGEMTLWGFISHKTPHYRQLQRFIPNLTLGDRPEGLSFCYEFDELEDNQYFDVFQLRNSS</sequence>
<dbReference type="EMBL" id="AP025314">
    <property type="protein sequence ID" value="BDD09861.1"/>
    <property type="molecule type" value="Genomic_DNA"/>
</dbReference>
<evidence type="ECO:0000313" key="2">
    <source>
        <dbReference type="Proteomes" id="UP001348817"/>
    </source>
</evidence>
<dbReference type="Pfam" id="PF12864">
    <property type="entry name" value="DUF3822"/>
    <property type="match status" value="1"/>
</dbReference>
<gene>
    <name evidence="1" type="ORF">FUAX_22930</name>
</gene>